<reference evidence="3 4" key="1">
    <citation type="submission" date="2019-04" db="EMBL/GenBank/DDBJ databases">
        <title>Streptomyces sp. nov. Bv016 isolated from bark of Buahinia variegata.</title>
        <authorList>
            <person name="Kanchanasin P."/>
            <person name="Tanasupawat S."/>
            <person name="Yuki M."/>
            <person name="Kudo T."/>
        </authorList>
    </citation>
    <scope>NUCLEOTIDE SEQUENCE [LARGE SCALE GENOMIC DNA]</scope>
    <source>
        <strain evidence="3 4">JCM 4765</strain>
    </source>
</reference>
<comment type="caution">
    <text evidence="3">The sequence shown here is derived from an EMBL/GenBank/DDBJ whole genome shotgun (WGS) entry which is preliminary data.</text>
</comment>
<dbReference type="InterPro" id="IPR010982">
    <property type="entry name" value="Lambda_DNA-bd_dom_sf"/>
</dbReference>
<evidence type="ECO:0000313" key="4">
    <source>
        <dbReference type="Proteomes" id="UP000298513"/>
    </source>
</evidence>
<dbReference type="Pfam" id="PF13560">
    <property type="entry name" value="HTH_31"/>
    <property type="match status" value="1"/>
</dbReference>
<dbReference type="SMART" id="SM00530">
    <property type="entry name" value="HTH_XRE"/>
    <property type="match status" value="1"/>
</dbReference>
<accession>A0A4Z1D568</accession>
<dbReference type="EMBL" id="SRRU01000011">
    <property type="protein sequence ID" value="TGN76905.1"/>
    <property type="molecule type" value="Genomic_DNA"/>
</dbReference>
<organism evidence="3 4">
    <name type="scientific">Streptomyces griseoluteus</name>
    <dbReference type="NCBI Taxonomy" id="29306"/>
    <lineage>
        <taxon>Bacteria</taxon>
        <taxon>Bacillati</taxon>
        <taxon>Actinomycetota</taxon>
        <taxon>Actinomycetes</taxon>
        <taxon>Kitasatosporales</taxon>
        <taxon>Streptomycetaceae</taxon>
        <taxon>Streptomyces</taxon>
    </lineage>
</organism>
<evidence type="ECO:0000256" key="1">
    <source>
        <dbReference type="SAM" id="MobiDB-lite"/>
    </source>
</evidence>
<evidence type="ECO:0000313" key="3">
    <source>
        <dbReference type="EMBL" id="TGN76905.1"/>
    </source>
</evidence>
<dbReference type="AlphaFoldDB" id="A0A4Z1D568"/>
<feature type="compositionally biased region" description="Gly residues" evidence="1">
    <location>
        <begin position="110"/>
        <end position="123"/>
    </location>
</feature>
<name>A0A4Z1D568_STRGP</name>
<sequence length="289" mass="30287">MKDAAPGTAASACARLAQELSRLRMRTGLSMAALAKETAYSKSSWERYLNGKQLPARQAVEALCARAQEPPERLLALWELADQEWSGRARKAARPAAGRSAARPDSDRLGQGGPPDGRAGGTRDGAARTTLRVRAVVAAVCVAGLASGVGMVVLSTGAGTSAGRASPPAAPGPGCHAQTCTGKSPQLMGCGMPGRAHTLGPQRTASTGAHFEIRYSEQCGAAWARMWRSHTGDAVEVSVPNSSPQRVRAADKNDDEGYLFTPMIRAGYLTGLRVCFEPAGTGRKECFPR</sequence>
<protein>
    <submittedName>
        <fullName evidence="3">XRE family transcriptional regulator</fullName>
    </submittedName>
</protein>
<dbReference type="InterPro" id="IPR021224">
    <property type="entry name" value="DUF2690"/>
</dbReference>
<proteinExistence type="predicted"/>
<dbReference type="Pfam" id="PF10901">
    <property type="entry name" value="DUF2690"/>
    <property type="match status" value="1"/>
</dbReference>
<dbReference type="SUPFAM" id="SSF47413">
    <property type="entry name" value="lambda repressor-like DNA-binding domains"/>
    <property type="match status" value="1"/>
</dbReference>
<dbReference type="Gene3D" id="1.10.260.40">
    <property type="entry name" value="lambda repressor-like DNA-binding domains"/>
    <property type="match status" value="1"/>
</dbReference>
<evidence type="ECO:0000259" key="2">
    <source>
        <dbReference type="SMART" id="SM00530"/>
    </source>
</evidence>
<dbReference type="Proteomes" id="UP000298513">
    <property type="component" value="Unassembled WGS sequence"/>
</dbReference>
<dbReference type="GeneID" id="91533857"/>
<gene>
    <name evidence="3" type="ORF">E5082_26635</name>
</gene>
<dbReference type="RefSeq" id="WP_135793807.1">
    <property type="nucleotide sequence ID" value="NZ_BNBQ01000011.1"/>
</dbReference>
<dbReference type="GO" id="GO:0003677">
    <property type="term" value="F:DNA binding"/>
    <property type="evidence" value="ECO:0007669"/>
    <property type="project" value="InterPro"/>
</dbReference>
<keyword evidence="4" id="KW-1185">Reference proteome</keyword>
<dbReference type="InterPro" id="IPR001387">
    <property type="entry name" value="Cro/C1-type_HTH"/>
</dbReference>
<dbReference type="CDD" id="cd00093">
    <property type="entry name" value="HTH_XRE"/>
    <property type="match status" value="1"/>
</dbReference>
<feature type="region of interest" description="Disordered" evidence="1">
    <location>
        <begin position="89"/>
        <end position="124"/>
    </location>
</feature>
<feature type="domain" description="HTH cro/C1-type" evidence="2">
    <location>
        <begin position="19"/>
        <end position="74"/>
    </location>
</feature>